<accession>A0A4P9VMV6</accession>
<dbReference type="GO" id="GO:0016787">
    <property type="term" value="F:hydrolase activity"/>
    <property type="evidence" value="ECO:0007669"/>
    <property type="project" value="UniProtKB-UniRule"/>
</dbReference>
<organism evidence="4 5">
    <name type="scientific">Zooshikella ganghwensis</name>
    <dbReference type="NCBI Taxonomy" id="202772"/>
    <lineage>
        <taxon>Bacteria</taxon>
        <taxon>Pseudomonadati</taxon>
        <taxon>Pseudomonadota</taxon>
        <taxon>Gammaproteobacteria</taxon>
        <taxon>Oceanospirillales</taxon>
        <taxon>Zooshikellaceae</taxon>
        <taxon>Zooshikella</taxon>
    </lineage>
</organism>
<dbReference type="PANTHER" id="PTHR46394:SF1">
    <property type="entry name" value="PNPLA DOMAIN-CONTAINING PROTEIN"/>
    <property type="match status" value="1"/>
</dbReference>
<evidence type="ECO:0000256" key="2">
    <source>
        <dbReference type="PROSITE-ProRule" id="PRU01161"/>
    </source>
</evidence>
<dbReference type="CDD" id="cd07207">
    <property type="entry name" value="Pat_ExoU_VipD_like"/>
    <property type="match status" value="1"/>
</dbReference>
<comment type="caution">
    <text evidence="4">The sequence shown here is derived from an EMBL/GenBank/DDBJ whole genome shotgun (WGS) entry which is preliminary data.</text>
</comment>
<dbReference type="Pfam" id="PF01734">
    <property type="entry name" value="Patatin"/>
    <property type="match status" value="1"/>
</dbReference>
<feature type="active site" description="Nucleophile" evidence="2">
    <location>
        <position position="51"/>
    </location>
</feature>
<name>A0A4P9VMV6_9GAMM</name>
<keyword evidence="2" id="KW-0442">Lipid degradation</keyword>
<gene>
    <name evidence="4" type="ORF">B9G39_07305</name>
</gene>
<dbReference type="InterPro" id="IPR016035">
    <property type="entry name" value="Acyl_Trfase/lysoPLipase"/>
</dbReference>
<proteinExistence type="predicted"/>
<comment type="caution">
    <text evidence="2">Lacks conserved residue(s) required for the propagation of feature annotation.</text>
</comment>
<evidence type="ECO:0000313" key="4">
    <source>
        <dbReference type="EMBL" id="RDH43262.1"/>
    </source>
</evidence>
<evidence type="ECO:0000259" key="3">
    <source>
        <dbReference type="PROSITE" id="PS51635"/>
    </source>
</evidence>
<protein>
    <submittedName>
        <fullName evidence="4">Phospholipase</fullName>
    </submittedName>
</protein>
<feature type="active site" description="Proton acceptor" evidence="2">
    <location>
        <position position="172"/>
    </location>
</feature>
<dbReference type="GO" id="GO:0016042">
    <property type="term" value="P:lipid catabolic process"/>
    <property type="evidence" value="ECO:0007669"/>
    <property type="project" value="UniProtKB-UniRule"/>
</dbReference>
<reference evidence="4 5" key="1">
    <citation type="submission" date="2017-04" db="EMBL/GenBank/DDBJ databases">
        <title>Draft genome sequence of Zooshikella ganghwensis VG4 isolated from Red Sea sediments.</title>
        <authorList>
            <person name="Rehman Z."/>
            <person name="Alam I."/>
            <person name="Kamau A."/>
            <person name="Bajic V."/>
            <person name="Leiknes T."/>
        </authorList>
    </citation>
    <scope>NUCLEOTIDE SEQUENCE [LARGE SCALE GENOMIC DNA]</scope>
    <source>
        <strain evidence="4 5">VG4</strain>
    </source>
</reference>
<keyword evidence="5" id="KW-1185">Reference proteome</keyword>
<dbReference type="InterPro" id="IPR002641">
    <property type="entry name" value="PNPLA_dom"/>
</dbReference>
<feature type="short sequence motif" description="GXSXG" evidence="2">
    <location>
        <begin position="49"/>
        <end position="53"/>
    </location>
</feature>
<dbReference type="AlphaFoldDB" id="A0A4P9VMV6"/>
<dbReference type="Gene3D" id="3.40.1090.10">
    <property type="entry name" value="Cytosolic phospholipase A2 catalytic domain"/>
    <property type="match status" value="2"/>
</dbReference>
<feature type="domain" description="PNPLA" evidence="3">
    <location>
        <begin position="18"/>
        <end position="185"/>
    </location>
</feature>
<evidence type="ECO:0000256" key="1">
    <source>
        <dbReference type="ARBA" id="ARBA00023098"/>
    </source>
</evidence>
<dbReference type="PANTHER" id="PTHR46394">
    <property type="entry name" value="ANNEXIN"/>
    <property type="match status" value="1"/>
</dbReference>
<dbReference type="SUPFAM" id="SSF52151">
    <property type="entry name" value="FabD/lysophospholipase-like"/>
    <property type="match status" value="1"/>
</dbReference>
<dbReference type="Proteomes" id="UP000257039">
    <property type="component" value="Unassembled WGS sequence"/>
</dbReference>
<sequence>MAEPAPLPPSTQEGKIVPILAGGGTRLPAHVGILTGLNELGLSFTSIVGVSGGSIVAALYALGKSVSELKKLVLAVDFQQFKGQSLMNLIRSGGLSNGSIFEKWLDNELGGVYFKDLTVDLHIVATDVVTSQPVIFNAQTTPDLKVSKAVLFSISIPLIFSFQHFDQHILVDGSILSEDALYRDWAGDGTPVVCFRLRSQTYHKKISSNPSFLPIKDYLSMLIRTFMTTLSREYINDSFWQSTVIVNTGSYSPVEFNLTNDDKICLFQMGYKTVMDIVPLKLHQAANSHP</sequence>
<dbReference type="PROSITE" id="PS51635">
    <property type="entry name" value="PNPLA"/>
    <property type="match status" value="1"/>
</dbReference>
<dbReference type="InterPro" id="IPR052580">
    <property type="entry name" value="Lipid_Hydrolase"/>
</dbReference>
<evidence type="ECO:0000313" key="5">
    <source>
        <dbReference type="Proteomes" id="UP000257039"/>
    </source>
</evidence>
<keyword evidence="2" id="KW-0378">Hydrolase</keyword>
<keyword evidence="1 2" id="KW-0443">Lipid metabolism</keyword>
<dbReference type="EMBL" id="NDXW01000001">
    <property type="protein sequence ID" value="RDH43262.1"/>
    <property type="molecule type" value="Genomic_DNA"/>
</dbReference>